<dbReference type="SUPFAM" id="SSF52047">
    <property type="entry name" value="RNI-like"/>
    <property type="match status" value="1"/>
</dbReference>
<keyword evidence="3" id="KW-1185">Reference proteome</keyword>
<dbReference type="RefSeq" id="XP_021878728.1">
    <property type="nucleotide sequence ID" value="XM_022030402.1"/>
</dbReference>
<feature type="compositionally biased region" description="Polar residues" evidence="1">
    <location>
        <begin position="392"/>
        <end position="432"/>
    </location>
</feature>
<dbReference type="Gene3D" id="3.80.10.10">
    <property type="entry name" value="Ribonuclease Inhibitor"/>
    <property type="match status" value="2"/>
</dbReference>
<dbReference type="InterPro" id="IPR036047">
    <property type="entry name" value="F-box-like_dom_sf"/>
</dbReference>
<evidence type="ECO:0000313" key="2">
    <source>
        <dbReference type="EMBL" id="ORZ09101.1"/>
    </source>
</evidence>
<evidence type="ECO:0008006" key="4">
    <source>
        <dbReference type="Google" id="ProtNLM"/>
    </source>
</evidence>
<dbReference type="PANTHER" id="PTHR13318">
    <property type="entry name" value="PARTNER OF PAIRED, ISOFORM B-RELATED"/>
    <property type="match status" value="1"/>
</dbReference>
<dbReference type="EMBL" id="MCFF01000035">
    <property type="protein sequence ID" value="ORZ09101.1"/>
    <property type="molecule type" value="Genomic_DNA"/>
</dbReference>
<organism evidence="2 3">
    <name type="scientific">Lobosporangium transversale</name>
    <dbReference type="NCBI Taxonomy" id="64571"/>
    <lineage>
        <taxon>Eukaryota</taxon>
        <taxon>Fungi</taxon>
        <taxon>Fungi incertae sedis</taxon>
        <taxon>Mucoromycota</taxon>
        <taxon>Mortierellomycotina</taxon>
        <taxon>Mortierellomycetes</taxon>
        <taxon>Mortierellales</taxon>
        <taxon>Mortierellaceae</taxon>
        <taxon>Lobosporangium</taxon>
    </lineage>
</organism>
<dbReference type="OrthoDB" id="550575at2759"/>
<feature type="compositionally biased region" description="Basic and acidic residues" evidence="1">
    <location>
        <begin position="250"/>
        <end position="267"/>
    </location>
</feature>
<gene>
    <name evidence="2" type="ORF">BCR41DRAFT_424294</name>
</gene>
<comment type="caution">
    <text evidence="2">The sequence shown here is derived from an EMBL/GenBank/DDBJ whole genome shotgun (WGS) entry which is preliminary data.</text>
</comment>
<dbReference type="Gene3D" id="1.20.1280.50">
    <property type="match status" value="1"/>
</dbReference>
<protein>
    <recommendedName>
        <fullName evidence="4">F-box domain-containing protein</fullName>
    </recommendedName>
</protein>
<feature type="compositionally biased region" description="Basic residues" evidence="1">
    <location>
        <begin position="356"/>
        <end position="368"/>
    </location>
</feature>
<dbReference type="AlphaFoldDB" id="A0A1Y2GJD4"/>
<accession>A0A1Y2GJD4</accession>
<sequence>MAGTAVIRDAIFVQQLQGQEQGQGQGQEQERPQGQEQEHGKKREQRQGYKQEDQEHEQELDEHHHYKQKLTIDIIIQLPELALAIQTFLGPKHLFSTCLVSKYWASIWTPFLWQTLILLQPHPALHSKLIRKSNSSTVNSKTTDNNKGNGNSRCSLDSANGEERYVLTEACLSRYGHYVRCLNASWLTPQSLLRLSYFCLNLQHVKLADTLIPIKRVLQPMLRSLGSLRKLELDLPFEFIDEEEEEEEDCQKAGEGENGRYEKHEERKLKEEEEERVLHLEPVIAKGPHENSLLKSIEVCASTMSLEYLSLIFQTSVRVPVMALLSLFRRHRKLHTVKLVDADIEELVFLAATRKSTGKGKGNPKRKNGKGESESNMSRSGSGSGLGPQPAFASTSVVGTPSLPQQTQSPVSISGSDDENTSIASTSTPGSPCLASSTLDTDIYNLLFLSIISSHTSDTALAHILERCPHLQALHLHSCDNLSDTSLELIAQQSSSLTSISLSSCKKMTVQGLKQFFMTTHRLLIHIHLCDMTAVHDETLELIAQRHSLSLRKLAIYFCAFVKDKGIKTLLKSCKELEVLGLQAYGMSTEIFEEPWACEQTLEQLDLQAVFKLFVQRPENDDGNNNSGNANVKLSDFSATRVWRDRQARIDAFEMTRRRLMTLSNLRNLRLFAGGIGEQVLNGFGVHQRIEVLHLYGLQSTIIHSLPWSQIRMRYPYLKQFYCGVIGTKDHFIRDELERLNVELLTSSSIPDLAFENNFDD</sequence>
<dbReference type="GeneID" id="33572244"/>
<feature type="compositionally biased region" description="Low complexity" evidence="1">
    <location>
        <begin position="135"/>
        <end position="147"/>
    </location>
</feature>
<feature type="region of interest" description="Disordered" evidence="1">
    <location>
        <begin position="356"/>
        <end position="432"/>
    </location>
</feature>
<evidence type="ECO:0000313" key="3">
    <source>
        <dbReference type="Proteomes" id="UP000193648"/>
    </source>
</evidence>
<dbReference type="InParanoid" id="A0A1Y2GJD4"/>
<dbReference type="Proteomes" id="UP000193648">
    <property type="component" value="Unassembled WGS sequence"/>
</dbReference>
<feature type="region of interest" description="Disordered" evidence="1">
    <location>
        <begin position="135"/>
        <end position="154"/>
    </location>
</feature>
<dbReference type="GO" id="GO:0031146">
    <property type="term" value="P:SCF-dependent proteasomal ubiquitin-dependent protein catabolic process"/>
    <property type="evidence" value="ECO:0007669"/>
    <property type="project" value="TreeGrafter"/>
</dbReference>
<dbReference type="STRING" id="64571.A0A1Y2GJD4"/>
<dbReference type="GO" id="GO:0019005">
    <property type="term" value="C:SCF ubiquitin ligase complex"/>
    <property type="evidence" value="ECO:0007669"/>
    <property type="project" value="TreeGrafter"/>
</dbReference>
<dbReference type="SUPFAM" id="SSF81383">
    <property type="entry name" value="F-box domain"/>
    <property type="match status" value="1"/>
</dbReference>
<dbReference type="SMART" id="SM00367">
    <property type="entry name" value="LRR_CC"/>
    <property type="match status" value="4"/>
</dbReference>
<name>A0A1Y2GJD4_9FUNG</name>
<feature type="region of interest" description="Disordered" evidence="1">
    <location>
        <begin position="17"/>
        <end position="62"/>
    </location>
</feature>
<reference evidence="2 3" key="1">
    <citation type="submission" date="2016-07" db="EMBL/GenBank/DDBJ databases">
        <title>Pervasive Adenine N6-methylation of Active Genes in Fungi.</title>
        <authorList>
            <consortium name="DOE Joint Genome Institute"/>
            <person name="Mondo S.J."/>
            <person name="Dannebaum R.O."/>
            <person name="Kuo R.C."/>
            <person name="Labutti K."/>
            <person name="Haridas S."/>
            <person name="Kuo A."/>
            <person name="Salamov A."/>
            <person name="Ahrendt S.R."/>
            <person name="Lipzen A."/>
            <person name="Sullivan W."/>
            <person name="Andreopoulos W.B."/>
            <person name="Clum A."/>
            <person name="Lindquist E."/>
            <person name="Daum C."/>
            <person name="Ramamoorthy G.K."/>
            <person name="Gryganskyi A."/>
            <person name="Culley D."/>
            <person name="Magnuson J.K."/>
            <person name="James T.Y."/>
            <person name="O'Malley M.A."/>
            <person name="Stajich J.E."/>
            <person name="Spatafora J.W."/>
            <person name="Visel A."/>
            <person name="Grigoriev I.V."/>
        </authorList>
    </citation>
    <scope>NUCLEOTIDE SEQUENCE [LARGE SCALE GENOMIC DNA]</scope>
    <source>
        <strain evidence="2 3">NRRL 3116</strain>
    </source>
</reference>
<dbReference type="InterPro" id="IPR006553">
    <property type="entry name" value="Leu-rich_rpt_Cys-con_subtyp"/>
</dbReference>
<feature type="region of interest" description="Disordered" evidence="1">
    <location>
        <begin position="242"/>
        <end position="267"/>
    </location>
</feature>
<feature type="compositionally biased region" description="Basic and acidic residues" evidence="1">
    <location>
        <begin position="28"/>
        <end position="53"/>
    </location>
</feature>
<evidence type="ECO:0000256" key="1">
    <source>
        <dbReference type="SAM" id="MobiDB-lite"/>
    </source>
</evidence>
<proteinExistence type="predicted"/>
<dbReference type="InterPro" id="IPR032675">
    <property type="entry name" value="LRR_dom_sf"/>
</dbReference>